<comment type="caution">
    <text evidence="1">The sequence shown here is derived from an EMBL/GenBank/DDBJ whole genome shotgun (WGS) entry which is preliminary data.</text>
</comment>
<proteinExistence type="predicted"/>
<dbReference type="InterPro" id="IPR036412">
    <property type="entry name" value="HAD-like_sf"/>
</dbReference>
<dbReference type="PANTHER" id="PTHR19288">
    <property type="entry name" value="4-NITROPHENYLPHOSPHATASE-RELATED"/>
    <property type="match status" value="1"/>
</dbReference>
<organism evidence="1 2">
    <name type="scientific">Sphingomonas cremea</name>
    <dbReference type="NCBI Taxonomy" id="2904799"/>
    <lineage>
        <taxon>Bacteria</taxon>
        <taxon>Pseudomonadati</taxon>
        <taxon>Pseudomonadota</taxon>
        <taxon>Alphaproteobacteria</taxon>
        <taxon>Sphingomonadales</taxon>
        <taxon>Sphingomonadaceae</taxon>
        <taxon>Sphingomonas</taxon>
    </lineage>
</organism>
<gene>
    <name evidence="1" type="ORF">LVY65_03045</name>
</gene>
<dbReference type="InterPro" id="IPR006356">
    <property type="entry name" value="HAD-SF_hydro_IIA_hyp3"/>
</dbReference>
<dbReference type="GO" id="GO:0005737">
    <property type="term" value="C:cytoplasm"/>
    <property type="evidence" value="ECO:0007669"/>
    <property type="project" value="TreeGrafter"/>
</dbReference>
<keyword evidence="2" id="KW-1185">Reference proteome</keyword>
<dbReference type="InterPro" id="IPR023214">
    <property type="entry name" value="HAD_sf"/>
</dbReference>
<name>A0A9X1QHY4_9SPHN</name>
<sequence length="266" mass="29081">MDDLDNLDARYRAILCDIWGVVHDGGRILPGVEERLLRWKSEGRAVVLLTNAPRSADAVQRRLDELGLPRAAYDEISSSGEVGIDALTNPSRPVGFLGTTMDRADLVRRGVMLAEEDFAEFACTGLDEWRDDPAEYRSQLVEWAERGSVMHCLNPDRIVIHCGRREACAGALADIYEALAGTVEWYGKPHGPIYDHARALIGGLPREAMLAIGDGLQTDMLGAGRYGIDAIYVSHGIHAGEPVPDDFAARHGLGDWHPIMTVKGLA</sequence>
<dbReference type="Pfam" id="PF13242">
    <property type="entry name" value="Hydrolase_like"/>
    <property type="match status" value="1"/>
</dbReference>
<dbReference type="PANTHER" id="PTHR19288:SF90">
    <property type="entry name" value="OS08G0542600 PROTEIN"/>
    <property type="match status" value="1"/>
</dbReference>
<dbReference type="Proteomes" id="UP001139410">
    <property type="component" value="Unassembled WGS sequence"/>
</dbReference>
<dbReference type="AlphaFoldDB" id="A0A9X1QHY4"/>
<evidence type="ECO:0000313" key="1">
    <source>
        <dbReference type="EMBL" id="MCF2514048.1"/>
    </source>
</evidence>
<protein>
    <submittedName>
        <fullName evidence="1">TIGR01459 family HAD-type hydrolase</fullName>
    </submittedName>
</protein>
<dbReference type="GO" id="GO:0016791">
    <property type="term" value="F:phosphatase activity"/>
    <property type="evidence" value="ECO:0007669"/>
    <property type="project" value="TreeGrafter"/>
</dbReference>
<dbReference type="Gene3D" id="3.40.50.1000">
    <property type="entry name" value="HAD superfamily/HAD-like"/>
    <property type="match status" value="2"/>
</dbReference>
<evidence type="ECO:0000313" key="2">
    <source>
        <dbReference type="Proteomes" id="UP001139410"/>
    </source>
</evidence>
<dbReference type="InterPro" id="IPR006357">
    <property type="entry name" value="HAD-SF_hydro_IIA"/>
</dbReference>
<keyword evidence="1" id="KW-0378">Hydrolase</keyword>
<dbReference type="SUPFAM" id="SSF56784">
    <property type="entry name" value="HAD-like"/>
    <property type="match status" value="1"/>
</dbReference>
<reference evidence="1" key="1">
    <citation type="submission" date="2022-01" db="EMBL/GenBank/DDBJ databases">
        <authorList>
            <person name="Jo J.-H."/>
            <person name="Im W.-T."/>
        </authorList>
    </citation>
    <scope>NUCLEOTIDE SEQUENCE</scope>
    <source>
        <strain evidence="1">G124</strain>
    </source>
</reference>
<dbReference type="Pfam" id="PF13344">
    <property type="entry name" value="Hydrolase_6"/>
    <property type="match status" value="1"/>
</dbReference>
<dbReference type="EMBL" id="JAKFGM010000001">
    <property type="protein sequence ID" value="MCF2514048.1"/>
    <property type="molecule type" value="Genomic_DNA"/>
</dbReference>
<dbReference type="NCBIfam" id="TIGR01459">
    <property type="entry name" value="HAD-SF-IIA-hyp4"/>
    <property type="match status" value="1"/>
</dbReference>
<accession>A0A9X1QHY4</accession>
<dbReference type="RefSeq" id="WP_235066532.1">
    <property type="nucleotide sequence ID" value="NZ_JAKFGM010000001.1"/>
</dbReference>